<feature type="transmembrane region" description="Helical" evidence="7">
    <location>
        <begin position="145"/>
        <end position="167"/>
    </location>
</feature>
<proteinExistence type="predicted"/>
<keyword evidence="5 7" id="KW-1133">Transmembrane helix</keyword>
<dbReference type="InterPro" id="IPR011701">
    <property type="entry name" value="MFS"/>
</dbReference>
<dbReference type="KEGG" id="pce:PECL_384"/>
<feature type="transmembrane region" description="Helical" evidence="7">
    <location>
        <begin position="257"/>
        <end position="280"/>
    </location>
</feature>
<comment type="subcellular location">
    <subcellularLocation>
        <location evidence="1">Cell membrane</location>
        <topology evidence="1">Multi-pass membrane protein</topology>
    </subcellularLocation>
</comment>
<evidence type="ECO:0000313" key="10">
    <source>
        <dbReference type="Proteomes" id="UP000005444"/>
    </source>
</evidence>
<keyword evidence="4 7" id="KW-0812">Transmembrane</keyword>
<dbReference type="PATRIC" id="fig|701521.8.peg.362"/>
<feature type="transmembrane region" description="Helical" evidence="7">
    <location>
        <begin position="376"/>
        <end position="398"/>
    </location>
</feature>
<dbReference type="STRING" id="701521.PECL_384"/>
<keyword evidence="10" id="KW-1185">Reference proteome</keyword>
<dbReference type="AlphaFoldDB" id="G8PB63"/>
<feature type="transmembrane region" description="Helical" evidence="7">
    <location>
        <begin position="229"/>
        <end position="251"/>
    </location>
</feature>
<protein>
    <submittedName>
        <fullName evidence="9">Major facilitator superfamily protein</fullName>
    </submittedName>
</protein>
<feature type="transmembrane region" description="Helical" evidence="7">
    <location>
        <begin position="292"/>
        <end position="310"/>
    </location>
</feature>
<reference evidence="9 10" key="1">
    <citation type="journal article" date="2012" name="J. Bacteriol.">
        <title>Complete Genome Sequence of the Beer Spoilage Organism Pediococcus claussenii ATCC BAA-344T.</title>
        <authorList>
            <person name="Pittet V."/>
            <person name="Abegunde T."/>
            <person name="Marfleet T."/>
            <person name="Haakensen M."/>
            <person name="Morrow K."/>
            <person name="Jayaprakash T."/>
            <person name="Schroeder K."/>
            <person name="Trost B."/>
            <person name="Byrns S."/>
            <person name="Bergsveinson J."/>
            <person name="Kusalik A."/>
            <person name="Ziola B."/>
        </authorList>
    </citation>
    <scope>NUCLEOTIDE SEQUENCE [LARGE SCALE GENOMIC DNA]</scope>
    <source>
        <strain evidence="9 10">ATCC BAA-344</strain>
    </source>
</reference>
<dbReference type="EMBL" id="CP003137">
    <property type="protein sequence ID" value="AEV94692.1"/>
    <property type="molecule type" value="Genomic_DNA"/>
</dbReference>
<evidence type="ECO:0000256" key="5">
    <source>
        <dbReference type="ARBA" id="ARBA00022989"/>
    </source>
</evidence>
<dbReference type="PANTHER" id="PTHR23513">
    <property type="entry name" value="INTEGRAL MEMBRANE EFFLUX PROTEIN-RELATED"/>
    <property type="match status" value="1"/>
</dbReference>
<name>G8PB63_PEDCP</name>
<dbReference type="GO" id="GO:0005886">
    <property type="term" value="C:plasma membrane"/>
    <property type="evidence" value="ECO:0007669"/>
    <property type="project" value="UniProtKB-SubCell"/>
</dbReference>
<evidence type="ECO:0000256" key="4">
    <source>
        <dbReference type="ARBA" id="ARBA00022692"/>
    </source>
</evidence>
<dbReference type="eggNOG" id="COG2814">
    <property type="taxonomic scope" value="Bacteria"/>
</dbReference>
<dbReference type="InterPro" id="IPR036259">
    <property type="entry name" value="MFS_trans_sf"/>
</dbReference>
<evidence type="ECO:0000313" key="9">
    <source>
        <dbReference type="EMBL" id="AEV94692.1"/>
    </source>
</evidence>
<evidence type="ECO:0000256" key="7">
    <source>
        <dbReference type="SAM" id="Phobius"/>
    </source>
</evidence>
<gene>
    <name evidence="9" type="ordered locus">PECL_384</name>
</gene>
<feature type="transmembrane region" description="Helical" evidence="7">
    <location>
        <begin position="316"/>
        <end position="338"/>
    </location>
</feature>
<dbReference type="PANTHER" id="PTHR23513:SF6">
    <property type="entry name" value="MAJOR FACILITATOR SUPERFAMILY ASSOCIATED DOMAIN-CONTAINING PROTEIN"/>
    <property type="match status" value="1"/>
</dbReference>
<feature type="transmembrane region" description="Helical" evidence="7">
    <location>
        <begin position="49"/>
        <end position="70"/>
    </location>
</feature>
<feature type="transmembrane region" description="Helical" evidence="7">
    <location>
        <begin position="20"/>
        <end position="43"/>
    </location>
</feature>
<dbReference type="GO" id="GO:0022857">
    <property type="term" value="F:transmembrane transporter activity"/>
    <property type="evidence" value="ECO:0007669"/>
    <property type="project" value="InterPro"/>
</dbReference>
<feature type="transmembrane region" description="Helical" evidence="7">
    <location>
        <begin position="82"/>
        <end position="103"/>
    </location>
</feature>
<sequence>MINLKNSSTPVAWKSNVTYFITAQNFFLFGSSAVYFAILWYIALKSSSGTWMMLATLATSLPQILISLWAGTWSDRFNRRSLLIMSSTFVSVFTILLALVYFFTGHSLWLLLAIAAIRSLGTGVSTPVGNALLPQLIPRNELTRVNGVNQTASSILLLISPLLSGYILGHLGIMFVFVVDLITAFGGITLLVLIKNVTTPVQTTQKESSISSISHGLGYIFRNPGLRNFMLFTALAFTLIAPSSQLSTLFVKRTFGSGVWLLTFNELFWTIGAALGGIYITAHKNIPNKIKWISLAFIGSGLSFTIMGMIKPFVLYLVFMFASGICMPLIQGTTNIFIQEKIPNEWMGRVFSVLQIVSTGIYPIAMLFFGPLADVIAIKWILVATGLALVVVAIWFNFAMRDQDICK</sequence>
<evidence type="ECO:0000256" key="3">
    <source>
        <dbReference type="ARBA" id="ARBA00022475"/>
    </source>
</evidence>
<dbReference type="CDD" id="cd06173">
    <property type="entry name" value="MFS_MefA_like"/>
    <property type="match status" value="1"/>
</dbReference>
<feature type="transmembrane region" description="Helical" evidence="7">
    <location>
        <begin position="173"/>
        <end position="194"/>
    </location>
</feature>
<feature type="domain" description="Major facilitator superfamily (MFS) profile" evidence="8">
    <location>
        <begin position="11"/>
        <end position="404"/>
    </location>
</feature>
<feature type="transmembrane region" description="Helical" evidence="7">
    <location>
        <begin position="109"/>
        <end position="133"/>
    </location>
</feature>
<evidence type="ECO:0000256" key="6">
    <source>
        <dbReference type="ARBA" id="ARBA00023136"/>
    </source>
</evidence>
<dbReference type="PROSITE" id="PS50850">
    <property type="entry name" value="MFS"/>
    <property type="match status" value="1"/>
</dbReference>
<evidence type="ECO:0000259" key="8">
    <source>
        <dbReference type="PROSITE" id="PS50850"/>
    </source>
</evidence>
<keyword evidence="2" id="KW-0813">Transport</keyword>
<evidence type="ECO:0000256" key="1">
    <source>
        <dbReference type="ARBA" id="ARBA00004651"/>
    </source>
</evidence>
<dbReference type="Proteomes" id="UP000005444">
    <property type="component" value="Chromosome"/>
</dbReference>
<keyword evidence="6 7" id="KW-0472">Membrane</keyword>
<evidence type="ECO:0000256" key="2">
    <source>
        <dbReference type="ARBA" id="ARBA00022448"/>
    </source>
</evidence>
<feature type="transmembrane region" description="Helical" evidence="7">
    <location>
        <begin position="350"/>
        <end position="370"/>
    </location>
</feature>
<accession>G8PB63</accession>
<dbReference type="RefSeq" id="WP_014214890.1">
    <property type="nucleotide sequence ID" value="NC_016605.1"/>
</dbReference>
<organism evidence="9 10">
    <name type="scientific">Pediococcus claussenii (strain ATCC BAA-344 / DSM 14800 / JCM 18046 / KCTC 3811 / LMG 21948 / P06)</name>
    <dbReference type="NCBI Taxonomy" id="701521"/>
    <lineage>
        <taxon>Bacteria</taxon>
        <taxon>Bacillati</taxon>
        <taxon>Bacillota</taxon>
        <taxon>Bacilli</taxon>
        <taxon>Lactobacillales</taxon>
        <taxon>Lactobacillaceae</taxon>
        <taxon>Pediococcus</taxon>
    </lineage>
</organism>
<dbReference type="Pfam" id="PF07690">
    <property type="entry name" value="MFS_1"/>
    <property type="match status" value="1"/>
</dbReference>
<dbReference type="SUPFAM" id="SSF103473">
    <property type="entry name" value="MFS general substrate transporter"/>
    <property type="match status" value="1"/>
</dbReference>
<keyword evidence="3" id="KW-1003">Cell membrane</keyword>
<dbReference type="Gene3D" id="1.20.1250.20">
    <property type="entry name" value="MFS general substrate transporter like domains"/>
    <property type="match status" value="1"/>
</dbReference>
<dbReference type="HOGENOM" id="CLU_034180_16_0_9"/>
<dbReference type="InterPro" id="IPR020846">
    <property type="entry name" value="MFS_dom"/>
</dbReference>